<keyword evidence="3" id="KW-1185">Reference proteome</keyword>
<dbReference type="GO" id="GO:0016747">
    <property type="term" value="F:acyltransferase activity, transferring groups other than amino-acyl groups"/>
    <property type="evidence" value="ECO:0007669"/>
    <property type="project" value="InterPro"/>
</dbReference>
<dbReference type="CDD" id="cd04301">
    <property type="entry name" value="NAT_SF"/>
    <property type="match status" value="1"/>
</dbReference>
<protein>
    <recommendedName>
        <fullName evidence="1">N-acetyltransferase domain-containing protein</fullName>
    </recommendedName>
</protein>
<evidence type="ECO:0000259" key="1">
    <source>
        <dbReference type="PROSITE" id="PS51186"/>
    </source>
</evidence>
<dbReference type="PROSITE" id="PS51186">
    <property type="entry name" value="GNAT"/>
    <property type="match status" value="1"/>
</dbReference>
<dbReference type="PANTHER" id="PTHR42791:SF16">
    <property type="entry name" value="N-ACETYLTRANSFERASE DOMAIN-CONTAINING PROTEIN"/>
    <property type="match status" value="1"/>
</dbReference>
<accession>A0AAD6CX86</accession>
<name>A0AAD6CX86_9EURO</name>
<reference evidence="2 3" key="1">
    <citation type="journal article" date="2023" name="IMA Fungus">
        <title>Comparative genomic study of the Penicillium genus elucidates a diverse pangenome and 15 lateral gene transfer events.</title>
        <authorList>
            <person name="Petersen C."/>
            <person name="Sorensen T."/>
            <person name="Nielsen M.R."/>
            <person name="Sondergaard T.E."/>
            <person name="Sorensen J.L."/>
            <person name="Fitzpatrick D.A."/>
            <person name="Frisvad J.C."/>
            <person name="Nielsen K.L."/>
        </authorList>
    </citation>
    <scope>NUCLEOTIDE SEQUENCE [LARGE SCALE GENOMIC DNA]</scope>
    <source>
        <strain evidence="2 3">IBT 35679</strain>
    </source>
</reference>
<organism evidence="2 3">
    <name type="scientific">Penicillium frequentans</name>
    <dbReference type="NCBI Taxonomy" id="3151616"/>
    <lineage>
        <taxon>Eukaryota</taxon>
        <taxon>Fungi</taxon>
        <taxon>Dikarya</taxon>
        <taxon>Ascomycota</taxon>
        <taxon>Pezizomycotina</taxon>
        <taxon>Eurotiomycetes</taxon>
        <taxon>Eurotiomycetidae</taxon>
        <taxon>Eurotiales</taxon>
        <taxon>Aspergillaceae</taxon>
        <taxon>Penicillium</taxon>
    </lineage>
</organism>
<dbReference type="InterPro" id="IPR000182">
    <property type="entry name" value="GNAT_dom"/>
</dbReference>
<dbReference type="InterPro" id="IPR016181">
    <property type="entry name" value="Acyl_CoA_acyltransferase"/>
</dbReference>
<dbReference type="Proteomes" id="UP001220324">
    <property type="component" value="Unassembled WGS sequence"/>
</dbReference>
<evidence type="ECO:0000313" key="2">
    <source>
        <dbReference type="EMBL" id="KAJ5543774.1"/>
    </source>
</evidence>
<dbReference type="Gene3D" id="3.40.630.30">
    <property type="match status" value="1"/>
</dbReference>
<gene>
    <name evidence="2" type="ORF">N7494_005053</name>
</gene>
<dbReference type="InterPro" id="IPR052523">
    <property type="entry name" value="Trichothecene_AcTrans"/>
</dbReference>
<evidence type="ECO:0000313" key="3">
    <source>
        <dbReference type="Proteomes" id="UP001220324"/>
    </source>
</evidence>
<proteinExistence type="predicted"/>
<dbReference type="SUPFAM" id="SSF55729">
    <property type="entry name" value="Acyl-CoA N-acyltransferases (Nat)"/>
    <property type="match status" value="1"/>
</dbReference>
<dbReference type="AlphaFoldDB" id="A0AAD6CX86"/>
<comment type="caution">
    <text evidence="2">The sequence shown here is derived from an EMBL/GenBank/DDBJ whole genome shotgun (WGS) entry which is preliminary data.</text>
</comment>
<dbReference type="Pfam" id="PF13673">
    <property type="entry name" value="Acetyltransf_10"/>
    <property type="match status" value="1"/>
</dbReference>
<feature type="domain" description="N-acetyltransferase" evidence="1">
    <location>
        <begin position="148"/>
        <end position="227"/>
    </location>
</feature>
<sequence>MGDIQLRNITTQSELTPLCSIAAESWLVDPLFNWVVPGLHEYPDDFLTLWKYILKTEFRSTGRHIIVAECPGANGYAAVGFAVWERSSAPTNMEERFSGRTFKNRILLLGLKFWIACQYIARICHKTFSLSRLENLTEELDRVRGPQPIEKWHLQFLGVSPRFQRRGVGKELLQWGIDKADQEHTPIYLEATSFGQPLYESFGFVPMDWMTLDDGRISQAVMRREPTTVIRRSNARMQDIHETCV</sequence>
<dbReference type="EMBL" id="JAQIZZ010000004">
    <property type="protein sequence ID" value="KAJ5543774.1"/>
    <property type="molecule type" value="Genomic_DNA"/>
</dbReference>
<dbReference type="PANTHER" id="PTHR42791">
    <property type="entry name" value="GNAT FAMILY ACETYLTRANSFERASE"/>
    <property type="match status" value="1"/>
</dbReference>